<evidence type="ECO:0000313" key="4">
    <source>
        <dbReference type="EMBL" id="KGM96421.1"/>
    </source>
</evidence>
<gene>
    <name evidence="4" type="ORF">Z968_06325</name>
</gene>
<dbReference type="Pfam" id="PF02397">
    <property type="entry name" value="Bac_transf"/>
    <property type="match status" value="1"/>
</dbReference>
<feature type="transmembrane region" description="Helical" evidence="2">
    <location>
        <begin position="26"/>
        <end position="50"/>
    </location>
</feature>
<name>A0A0A0I7Z3_CLONO</name>
<evidence type="ECO:0000313" key="5">
    <source>
        <dbReference type="Proteomes" id="UP000030012"/>
    </source>
</evidence>
<organism evidence="4 5">
    <name type="scientific">Clostridium novyi A str. 4552</name>
    <dbReference type="NCBI Taxonomy" id="1444289"/>
    <lineage>
        <taxon>Bacteria</taxon>
        <taxon>Bacillati</taxon>
        <taxon>Bacillota</taxon>
        <taxon>Clostridia</taxon>
        <taxon>Eubacteriales</taxon>
        <taxon>Clostridiaceae</taxon>
        <taxon>Clostridium</taxon>
    </lineage>
</organism>
<evidence type="ECO:0000256" key="1">
    <source>
        <dbReference type="ARBA" id="ARBA00006464"/>
    </source>
</evidence>
<keyword evidence="2" id="KW-0472">Membrane</keyword>
<evidence type="ECO:0000259" key="3">
    <source>
        <dbReference type="Pfam" id="PF02397"/>
    </source>
</evidence>
<keyword evidence="2" id="KW-1133">Transmembrane helix</keyword>
<accession>A0A0A0I7Z3</accession>
<dbReference type="AlphaFoldDB" id="A0A0A0I7Z3"/>
<dbReference type="InterPro" id="IPR003362">
    <property type="entry name" value="Bact_transf"/>
</dbReference>
<sequence length="217" mass="24726">MDAKSIKIDVENDIKKKKFQFGVKRLMDIILSLIGIIILIPVYLIVFIAIKLDSKGPAIFKQVRVGKDNVPFKIYKFRTMVVNAEKKRSLEIENVDIENFVFQSKSDNRITKVGAFLRKTSLDELPQLFNVFMGNMSLVGPRPEIPDVVKFYPPEYAQRLLVLPGITGLAQISGRGEIELGKTVYFDLTYIKKFSVAYDIEILIKTVLSVFKREGAF</sequence>
<feature type="domain" description="Bacterial sugar transferase" evidence="3">
    <location>
        <begin position="24"/>
        <end position="212"/>
    </location>
</feature>
<keyword evidence="2" id="KW-0812">Transmembrane</keyword>
<dbReference type="PANTHER" id="PTHR30576">
    <property type="entry name" value="COLANIC BIOSYNTHESIS UDP-GLUCOSE LIPID CARRIER TRANSFERASE"/>
    <property type="match status" value="1"/>
</dbReference>
<dbReference type="GO" id="GO:0016780">
    <property type="term" value="F:phosphotransferase activity, for other substituted phosphate groups"/>
    <property type="evidence" value="ECO:0007669"/>
    <property type="project" value="TreeGrafter"/>
</dbReference>
<dbReference type="PANTHER" id="PTHR30576:SF0">
    <property type="entry name" value="UNDECAPRENYL-PHOSPHATE N-ACETYLGALACTOSAMINYL 1-PHOSPHATE TRANSFERASE-RELATED"/>
    <property type="match status" value="1"/>
</dbReference>
<protein>
    <submittedName>
        <fullName evidence="4">Sugar transferase</fullName>
    </submittedName>
</protein>
<comment type="similarity">
    <text evidence="1">Belongs to the bacterial sugar transferase family.</text>
</comment>
<keyword evidence="4" id="KW-0808">Transferase</keyword>
<evidence type="ECO:0000256" key="2">
    <source>
        <dbReference type="SAM" id="Phobius"/>
    </source>
</evidence>
<proteinExistence type="inferred from homology"/>
<dbReference type="Proteomes" id="UP000030012">
    <property type="component" value="Unassembled WGS sequence"/>
</dbReference>
<dbReference type="EMBL" id="JENJ01000022">
    <property type="protein sequence ID" value="KGM96421.1"/>
    <property type="molecule type" value="Genomic_DNA"/>
</dbReference>
<reference evidence="4 5" key="1">
    <citation type="submission" date="2014-01" db="EMBL/GenBank/DDBJ databases">
        <title>Plasmidome dynamics in the species complex Clostridium novyi sensu lato converts strains of independent lineages into distinctly different pathogens.</title>
        <authorList>
            <person name="Skarin H."/>
            <person name="Segerman B."/>
        </authorList>
    </citation>
    <scope>NUCLEOTIDE SEQUENCE [LARGE SCALE GENOMIC DNA]</scope>
    <source>
        <strain evidence="4 5">4552</strain>
    </source>
</reference>
<dbReference type="RefSeq" id="WP_039254773.1">
    <property type="nucleotide sequence ID" value="NZ_JENJ01000022.1"/>
</dbReference>
<dbReference type="OrthoDB" id="9808602at2"/>
<comment type="caution">
    <text evidence="4">The sequence shown here is derived from an EMBL/GenBank/DDBJ whole genome shotgun (WGS) entry which is preliminary data.</text>
</comment>